<dbReference type="OrthoDB" id="338970at2759"/>
<reference evidence="1 2" key="1">
    <citation type="submission" date="2018-10" db="EMBL/GenBank/DDBJ databases">
        <title>Genome assembly for a Yunnan-Guizhou Plateau 3E fish, Anabarilius grahami (Regan), and its evolutionary and genetic applications.</title>
        <authorList>
            <person name="Jiang W."/>
        </authorList>
    </citation>
    <scope>NUCLEOTIDE SEQUENCE [LARGE SCALE GENOMIC DNA]</scope>
    <source>
        <strain evidence="1">AG-KIZ</strain>
        <tissue evidence="1">Muscle</tissue>
    </source>
</reference>
<protein>
    <submittedName>
        <fullName evidence="1">Nuclear pore complex protein Nup155</fullName>
    </submittedName>
</protein>
<name>A0A3N0YQZ1_ANAGA</name>
<dbReference type="Proteomes" id="UP000281406">
    <property type="component" value="Unassembled WGS sequence"/>
</dbReference>
<accession>A0A3N0YQZ1</accession>
<evidence type="ECO:0000313" key="2">
    <source>
        <dbReference type="Proteomes" id="UP000281406"/>
    </source>
</evidence>
<keyword evidence="2" id="KW-1185">Reference proteome</keyword>
<gene>
    <name evidence="1" type="ORF">DPX16_5675</name>
</gene>
<dbReference type="EMBL" id="RJVU01031169">
    <property type="protein sequence ID" value="ROL48281.1"/>
    <property type="molecule type" value="Genomic_DNA"/>
</dbReference>
<organism evidence="1 2">
    <name type="scientific">Anabarilius grahami</name>
    <name type="common">Kanglang fish</name>
    <name type="synonym">Barilius grahami</name>
    <dbReference type="NCBI Taxonomy" id="495550"/>
    <lineage>
        <taxon>Eukaryota</taxon>
        <taxon>Metazoa</taxon>
        <taxon>Chordata</taxon>
        <taxon>Craniata</taxon>
        <taxon>Vertebrata</taxon>
        <taxon>Euteleostomi</taxon>
        <taxon>Actinopterygii</taxon>
        <taxon>Neopterygii</taxon>
        <taxon>Teleostei</taxon>
        <taxon>Ostariophysi</taxon>
        <taxon>Cypriniformes</taxon>
        <taxon>Xenocyprididae</taxon>
        <taxon>Xenocypridinae</taxon>
        <taxon>Xenocypridinae incertae sedis</taxon>
        <taxon>Anabarilius</taxon>
    </lineage>
</organism>
<proteinExistence type="predicted"/>
<evidence type="ECO:0000313" key="1">
    <source>
        <dbReference type="EMBL" id="ROL48281.1"/>
    </source>
</evidence>
<sequence>MPSSLGSSSPAAVLQEALENSGRLIDRHLQEDRCFPDLSELLNVPSHNMPSLSGMSDMDYPLQGPGLISVPSLPELSTIRRVPLPPELVEQFGRILPSKRLVLR</sequence>
<comment type="caution">
    <text evidence="1">The sequence shown here is derived from an EMBL/GenBank/DDBJ whole genome shotgun (WGS) entry which is preliminary data.</text>
</comment>
<dbReference type="AlphaFoldDB" id="A0A3N0YQZ1"/>